<dbReference type="KEGG" id="sde:Sde_0074"/>
<keyword evidence="1" id="KW-0732">Signal</keyword>
<accession>Q21PP1</accession>
<dbReference type="Pfam" id="PF07589">
    <property type="entry name" value="PEP-CTERM"/>
    <property type="match status" value="1"/>
</dbReference>
<dbReference type="RefSeq" id="WP_011466562.1">
    <property type="nucleotide sequence ID" value="NC_007912.1"/>
</dbReference>
<dbReference type="NCBIfam" id="TIGR02595">
    <property type="entry name" value="PEP_CTERM"/>
    <property type="match status" value="1"/>
</dbReference>
<sequence>MLNKFTKTVAASALLGLSITANAGLFEFSYLFQDGSSVTGSLTGDANGLYIENVDNVSVQFNGVELSTQLWDVAFVPSGTGVNGDWWDNRIDGIVSFDASLNNFLFINSDYPTDYNFSAYFYMINDNGYNNAVVYNTSNSASDGPINSNAWSIAEVSVPEPGTLGLLGLGLLGVVASRRKLNKA</sequence>
<reference evidence="3 4" key="1">
    <citation type="journal article" date="2008" name="PLoS Genet.">
        <title>Complete genome sequence of the complex carbohydrate-degrading marine bacterium, Saccharophagus degradans strain 2-40 T.</title>
        <authorList>
            <person name="Weiner R.M."/>
            <person name="Taylor L.E.II."/>
            <person name="Henrissat B."/>
            <person name="Hauser L."/>
            <person name="Land M."/>
            <person name="Coutinho P.M."/>
            <person name="Rancurel C."/>
            <person name="Saunders E.H."/>
            <person name="Longmire A.G."/>
            <person name="Zhang H."/>
            <person name="Bayer E.A."/>
            <person name="Gilbert H.J."/>
            <person name="Larimer F."/>
            <person name="Zhulin I.B."/>
            <person name="Ekborg N.A."/>
            <person name="Lamed R."/>
            <person name="Richardson P.M."/>
            <person name="Borovok I."/>
            <person name="Hutcheson S."/>
        </authorList>
    </citation>
    <scope>NUCLEOTIDE SEQUENCE [LARGE SCALE GENOMIC DNA]</scope>
    <source>
        <strain evidence="4">2-40 / ATCC 43961 / DSM 17024</strain>
    </source>
</reference>
<evidence type="ECO:0000313" key="4">
    <source>
        <dbReference type="Proteomes" id="UP000001947"/>
    </source>
</evidence>
<evidence type="ECO:0000256" key="1">
    <source>
        <dbReference type="SAM" id="SignalP"/>
    </source>
</evidence>
<dbReference type="OrthoDB" id="5701122at2"/>
<dbReference type="Proteomes" id="UP000001947">
    <property type="component" value="Chromosome"/>
</dbReference>
<gene>
    <name evidence="3" type="ordered locus">Sde_0074</name>
</gene>
<evidence type="ECO:0000259" key="2">
    <source>
        <dbReference type="Pfam" id="PF07589"/>
    </source>
</evidence>
<feature type="chain" id="PRO_5004200550" description="Ice-binding protein C-terminal domain-containing protein" evidence="1">
    <location>
        <begin position="24"/>
        <end position="184"/>
    </location>
</feature>
<dbReference type="HOGENOM" id="CLU_1467198_0_0_6"/>
<protein>
    <recommendedName>
        <fullName evidence="2">Ice-binding protein C-terminal domain-containing protein</fullName>
    </recommendedName>
</protein>
<keyword evidence="4" id="KW-1185">Reference proteome</keyword>
<dbReference type="GeneID" id="98611791"/>
<name>Q21PP1_SACD2</name>
<feature type="signal peptide" evidence="1">
    <location>
        <begin position="1"/>
        <end position="23"/>
    </location>
</feature>
<dbReference type="EMBL" id="CP000282">
    <property type="protein sequence ID" value="ABD79338.1"/>
    <property type="molecule type" value="Genomic_DNA"/>
</dbReference>
<feature type="domain" description="Ice-binding protein C-terminal" evidence="2">
    <location>
        <begin position="157"/>
        <end position="180"/>
    </location>
</feature>
<proteinExistence type="predicted"/>
<dbReference type="AlphaFoldDB" id="Q21PP1"/>
<dbReference type="InterPro" id="IPR013424">
    <property type="entry name" value="Ice-binding_C"/>
</dbReference>
<dbReference type="eggNOG" id="ENOG502ZHNX">
    <property type="taxonomic scope" value="Bacteria"/>
</dbReference>
<evidence type="ECO:0000313" key="3">
    <source>
        <dbReference type="EMBL" id="ABD79338.1"/>
    </source>
</evidence>
<organism evidence="3 4">
    <name type="scientific">Saccharophagus degradans (strain 2-40 / ATCC 43961 / DSM 17024)</name>
    <dbReference type="NCBI Taxonomy" id="203122"/>
    <lineage>
        <taxon>Bacteria</taxon>
        <taxon>Pseudomonadati</taxon>
        <taxon>Pseudomonadota</taxon>
        <taxon>Gammaproteobacteria</taxon>
        <taxon>Cellvibrionales</taxon>
        <taxon>Cellvibrionaceae</taxon>
        <taxon>Saccharophagus</taxon>
    </lineage>
</organism>